<gene>
    <name evidence="1" type="ORF">B9D04_09655</name>
</gene>
<evidence type="ECO:0000313" key="1">
    <source>
        <dbReference type="EMBL" id="OSP88846.1"/>
    </source>
</evidence>
<protein>
    <recommendedName>
        <fullName evidence="3">Methylase</fullName>
    </recommendedName>
</protein>
<sequence length="256" mass="29830">MSDYDNFSFLDIEVSNKQQRRLFDIEDRQNLSLKSKERVRDHGEIFTPQWMVELMLNQPEVQEDISSLHTTVLEPAAGEGVFLVEALKRKLSQVNDMADGKYLTSWRRNMLWALMSIYGIEFLDDNLVIARDRILEAFLIHYEETSGQQLGIKTKLYKTAKYIVTTNVIQGDALSRTNKFGLPLVFSEWQNSTESVASVKRTLFTLDDRQYDVLEYLKNFGGGNVNLQNQKSEHNQRLEFKEVSLEDVYKELVLWN</sequence>
<comment type="caution">
    <text evidence="1">The sequence shown here is derived from an EMBL/GenBank/DDBJ whole genome shotgun (WGS) entry which is preliminary data.</text>
</comment>
<dbReference type="SUPFAM" id="SSF53335">
    <property type="entry name" value="S-adenosyl-L-methionine-dependent methyltransferases"/>
    <property type="match status" value="1"/>
</dbReference>
<dbReference type="AlphaFoldDB" id="A0A1X4JJA5"/>
<dbReference type="REBASE" id="204416">
    <property type="entry name" value="M.Wci103ORF9655P"/>
</dbReference>
<proteinExistence type="predicted"/>
<dbReference type="Proteomes" id="UP000193588">
    <property type="component" value="Unassembled WGS sequence"/>
</dbReference>
<dbReference type="Gene3D" id="3.40.50.150">
    <property type="entry name" value="Vaccinia Virus protein VP39"/>
    <property type="match status" value="1"/>
</dbReference>
<reference evidence="1 2" key="1">
    <citation type="submission" date="2017-04" db="EMBL/GenBank/DDBJ databases">
        <title>The genome sequence of Weissella cibaria isolated from wild Drosophila.</title>
        <authorList>
            <person name="Ricks N.J."/>
            <person name="Carroll C."/>
            <person name="Walters A."/>
            <person name="Newell P.D."/>
            <person name="Chaston J.M."/>
        </authorList>
    </citation>
    <scope>NUCLEOTIDE SEQUENCE [LARGE SCALE GENOMIC DNA]</scope>
    <source>
        <strain evidence="1 2">DmW_103</strain>
    </source>
</reference>
<dbReference type="InterPro" id="IPR029063">
    <property type="entry name" value="SAM-dependent_MTases_sf"/>
</dbReference>
<organism evidence="1 2">
    <name type="scientific">Weissella cibaria</name>
    <dbReference type="NCBI Taxonomy" id="137591"/>
    <lineage>
        <taxon>Bacteria</taxon>
        <taxon>Bacillati</taxon>
        <taxon>Bacillota</taxon>
        <taxon>Bacilli</taxon>
        <taxon>Lactobacillales</taxon>
        <taxon>Lactobacillaceae</taxon>
        <taxon>Weissella</taxon>
    </lineage>
</organism>
<dbReference type="PRINTS" id="PR00507">
    <property type="entry name" value="N12N6MTFRASE"/>
</dbReference>
<evidence type="ECO:0000313" key="2">
    <source>
        <dbReference type="Proteomes" id="UP000193588"/>
    </source>
</evidence>
<evidence type="ECO:0008006" key="3">
    <source>
        <dbReference type="Google" id="ProtNLM"/>
    </source>
</evidence>
<name>A0A1X4JJA5_9LACO</name>
<dbReference type="EMBL" id="NDXJ01000015">
    <property type="protein sequence ID" value="OSP88846.1"/>
    <property type="molecule type" value="Genomic_DNA"/>
</dbReference>
<accession>A0A1X4JJA5</accession>